<protein>
    <submittedName>
        <fullName evidence="2">Uncharacterized protein</fullName>
    </submittedName>
</protein>
<accession>A0A1E7FSY1</accession>
<reference evidence="2 3" key="1">
    <citation type="submission" date="2016-09" db="EMBL/GenBank/DDBJ databases">
        <title>Extensive genetic diversity and differential bi-allelic expression allows diatom success in the polar Southern Ocean.</title>
        <authorList>
            <consortium name="DOE Joint Genome Institute"/>
            <person name="Mock T."/>
            <person name="Otillar R.P."/>
            <person name="Strauss J."/>
            <person name="Dupont C."/>
            <person name="Frickenhaus S."/>
            <person name="Maumus F."/>
            <person name="Mcmullan M."/>
            <person name="Sanges R."/>
            <person name="Schmutz J."/>
            <person name="Toseland A."/>
            <person name="Valas R."/>
            <person name="Veluchamy A."/>
            <person name="Ward B.J."/>
            <person name="Allen A."/>
            <person name="Barry K."/>
            <person name="Falciatore A."/>
            <person name="Ferrante M."/>
            <person name="Fortunato A.E."/>
            <person name="Gloeckner G."/>
            <person name="Gruber A."/>
            <person name="Hipkin R."/>
            <person name="Janech M."/>
            <person name="Kroth P."/>
            <person name="Leese F."/>
            <person name="Lindquist E."/>
            <person name="Lyon B.R."/>
            <person name="Martin J."/>
            <person name="Mayer C."/>
            <person name="Parker M."/>
            <person name="Quesneville H."/>
            <person name="Raymond J."/>
            <person name="Uhlig C."/>
            <person name="Valentin K.U."/>
            <person name="Worden A.Z."/>
            <person name="Armbrust E.V."/>
            <person name="Bowler C."/>
            <person name="Green B."/>
            <person name="Moulton V."/>
            <person name="Van Oosterhout C."/>
            <person name="Grigoriev I."/>
        </authorList>
    </citation>
    <scope>NUCLEOTIDE SEQUENCE [LARGE SCALE GENOMIC DNA]</scope>
    <source>
        <strain evidence="2 3">CCMP1102</strain>
    </source>
</reference>
<dbReference type="EMBL" id="KV784354">
    <property type="protein sequence ID" value="OEU21269.1"/>
    <property type="molecule type" value="Genomic_DNA"/>
</dbReference>
<sequence>MSSRRRVNKTRNRRGPRTGGIDLDDLDGALKTVVLGGNNSDSSSSPSPSREENVKVTIDSAEERRFVMRNNNNNNNERSSGSGIFSNHNDTSTNFDDGNFANNHTGNFATHQENFSATKYIKP</sequence>
<name>A0A1E7FSY1_9STRA</name>
<proteinExistence type="predicted"/>
<dbReference type="InParanoid" id="A0A1E7FSY1"/>
<feature type="compositionally biased region" description="Polar residues" evidence="1">
    <location>
        <begin position="77"/>
        <end position="107"/>
    </location>
</feature>
<keyword evidence="3" id="KW-1185">Reference proteome</keyword>
<feature type="region of interest" description="Disordered" evidence="1">
    <location>
        <begin position="1"/>
        <end position="107"/>
    </location>
</feature>
<evidence type="ECO:0000313" key="2">
    <source>
        <dbReference type="EMBL" id="OEU21269.1"/>
    </source>
</evidence>
<gene>
    <name evidence="2" type="ORF">FRACYDRAFT_234896</name>
</gene>
<dbReference type="Proteomes" id="UP000095751">
    <property type="component" value="Unassembled WGS sequence"/>
</dbReference>
<dbReference type="KEGG" id="fcy:FRACYDRAFT_234896"/>
<dbReference type="AlphaFoldDB" id="A0A1E7FSY1"/>
<evidence type="ECO:0000256" key="1">
    <source>
        <dbReference type="SAM" id="MobiDB-lite"/>
    </source>
</evidence>
<evidence type="ECO:0000313" key="3">
    <source>
        <dbReference type="Proteomes" id="UP000095751"/>
    </source>
</evidence>
<feature type="compositionally biased region" description="Basic residues" evidence="1">
    <location>
        <begin position="1"/>
        <end position="16"/>
    </location>
</feature>
<organism evidence="2 3">
    <name type="scientific">Fragilariopsis cylindrus CCMP1102</name>
    <dbReference type="NCBI Taxonomy" id="635003"/>
    <lineage>
        <taxon>Eukaryota</taxon>
        <taxon>Sar</taxon>
        <taxon>Stramenopiles</taxon>
        <taxon>Ochrophyta</taxon>
        <taxon>Bacillariophyta</taxon>
        <taxon>Bacillariophyceae</taxon>
        <taxon>Bacillariophycidae</taxon>
        <taxon>Bacillariales</taxon>
        <taxon>Bacillariaceae</taxon>
        <taxon>Fragilariopsis</taxon>
    </lineage>
</organism>